<dbReference type="RefSeq" id="WP_126420293.1">
    <property type="nucleotide sequence ID" value="NZ_AP018827.1"/>
</dbReference>
<proteinExistence type="predicted"/>
<organism evidence="2 3">
    <name type="scientific">Asticcacaulis excentricus</name>
    <dbReference type="NCBI Taxonomy" id="78587"/>
    <lineage>
        <taxon>Bacteria</taxon>
        <taxon>Pseudomonadati</taxon>
        <taxon>Pseudomonadota</taxon>
        <taxon>Alphaproteobacteria</taxon>
        <taxon>Caulobacterales</taxon>
        <taxon>Caulobacteraceae</taxon>
        <taxon>Asticcacaulis</taxon>
    </lineage>
</organism>
<accession>A0A3G9G4R7</accession>
<gene>
    <name evidence="2" type="ORF">EM6_0631</name>
</gene>
<dbReference type="InterPro" id="IPR012669">
    <property type="entry name" value="Pectate_lyase"/>
</dbReference>
<evidence type="ECO:0000313" key="3">
    <source>
        <dbReference type="Proteomes" id="UP000278756"/>
    </source>
</evidence>
<keyword evidence="2" id="KW-0456">Lyase</keyword>
<name>A0A3G9G4R7_9CAUL</name>
<dbReference type="Gene3D" id="1.50.10.20">
    <property type="match status" value="1"/>
</dbReference>
<dbReference type="SUPFAM" id="SSF81853">
    <property type="entry name" value="Family 10 polysaccharide lyase"/>
    <property type="match status" value="1"/>
</dbReference>
<dbReference type="AlphaFoldDB" id="A0A3G9G4R7"/>
<evidence type="ECO:0000256" key="1">
    <source>
        <dbReference type="SAM" id="SignalP"/>
    </source>
</evidence>
<reference evidence="3" key="2">
    <citation type="journal article" date="2017" name="Plant Physiol. Biochem.">
        <title>Differential oxidative and antioxidative response of duckweed Lemna minor toward plant growth promoting/inhibiting bacteria.</title>
        <authorList>
            <person name="Ishizawa H."/>
            <person name="Kuroda M."/>
            <person name="Morikawa M."/>
            <person name="Ike M."/>
        </authorList>
    </citation>
    <scope>NUCLEOTIDE SEQUENCE [LARGE SCALE GENOMIC DNA]</scope>
    <source>
        <strain evidence="3">M6</strain>
    </source>
</reference>
<feature type="chain" id="PRO_5018035979" evidence="1">
    <location>
        <begin position="24"/>
        <end position="431"/>
    </location>
</feature>
<dbReference type="OrthoDB" id="9804686at2"/>
<reference evidence="3" key="1">
    <citation type="journal article" date="2017" name="Biotechnol. Biofuels">
        <title>Evaluation of environmental bacterial communities as a factor affecting the growth of duckweed Lemna minor.</title>
        <authorList>
            <person name="Ishizawa H."/>
            <person name="Kuroda M."/>
            <person name="Morikawa M."/>
            <person name="Ike M."/>
        </authorList>
    </citation>
    <scope>NUCLEOTIDE SEQUENCE [LARGE SCALE GENOMIC DNA]</scope>
    <source>
        <strain evidence="3">M6</strain>
    </source>
</reference>
<keyword evidence="1" id="KW-0732">Signal</keyword>
<dbReference type="GO" id="GO:0030570">
    <property type="term" value="F:pectate lyase activity"/>
    <property type="evidence" value="ECO:0007669"/>
    <property type="project" value="UniProtKB-EC"/>
</dbReference>
<evidence type="ECO:0000313" key="2">
    <source>
        <dbReference type="EMBL" id="BBF80053.1"/>
    </source>
</evidence>
<dbReference type="Pfam" id="PF09492">
    <property type="entry name" value="Pec_lyase"/>
    <property type="match status" value="1"/>
</dbReference>
<dbReference type="Proteomes" id="UP000278756">
    <property type="component" value="Chromosome 1"/>
</dbReference>
<feature type="signal peptide" evidence="1">
    <location>
        <begin position="1"/>
        <end position="23"/>
    </location>
</feature>
<dbReference type="NCBIfam" id="TIGR02474">
    <property type="entry name" value="pec_lyase"/>
    <property type="match status" value="1"/>
</dbReference>
<sequence length="431" mass="46859">MHRRTLLTSLVTLPFAAPLLAQAAQIGVNTPFPPLNPERIKAIAPAAEQAAWLDYLTRSQAQLAADQAALMAERKGLSIIPADPKTGDGEKTMPLDKPVEWYASAEGRKVADNIVSFQTPAGGWGKNQPHDSEPRAKGQHFVAGNSLQTKPAGDFDAPTVPGWSYVGTIDNGATISETRFLALAFNATQDMRYRDAAIRGLTYLLNAQFPNGGWPQVWPLMGGYHDAMTLNDNAMISVSRLVGDAGRGETGFGFLPADLRTRLLAAEQRALAVFLKSQVVIDGKLTMWAQQYDALTLTPSSARNYEMPSLSSSESGSLLVYLMKQPNPSAEMKAAIVAGVATLEATKIEGKAFEKTPDGKDRLLVDKPGAGPIWARYYDLKTMKPIFGNRTKTLHDTINDVEPERRRGYSWFGSGPQSALKAYVTWKAKHG</sequence>
<protein>
    <submittedName>
        <fullName evidence="2">Pectate lyase</fullName>
        <ecNumber evidence="2">4.2.2.2</ecNumber>
    </submittedName>
</protein>
<dbReference type="EC" id="4.2.2.2" evidence="2"/>
<dbReference type="EMBL" id="AP018827">
    <property type="protein sequence ID" value="BBF80053.1"/>
    <property type="molecule type" value="Genomic_DNA"/>
</dbReference>